<dbReference type="STRING" id="1548749.LS48_03905"/>
<dbReference type="AlphaFoldDB" id="A0A137RKV7"/>
<evidence type="ECO:0000313" key="2">
    <source>
        <dbReference type="Proteomes" id="UP000070138"/>
    </source>
</evidence>
<organism evidence="1 2">
    <name type="scientific">Aequorivita aquimaris</name>
    <dbReference type="NCBI Taxonomy" id="1548749"/>
    <lineage>
        <taxon>Bacteria</taxon>
        <taxon>Pseudomonadati</taxon>
        <taxon>Bacteroidota</taxon>
        <taxon>Flavobacteriia</taxon>
        <taxon>Flavobacteriales</taxon>
        <taxon>Flavobacteriaceae</taxon>
        <taxon>Aequorivita</taxon>
    </lineage>
</organism>
<proteinExistence type="predicted"/>
<keyword evidence="2" id="KW-1185">Reference proteome</keyword>
<reference evidence="2" key="1">
    <citation type="submission" date="2014-10" db="EMBL/GenBank/DDBJ databases">
        <title>Genome sequencing of Vitellibacter sp. D-24.</title>
        <authorList>
            <person name="Thevarajoo S."/>
            <person name="Selvaratnam C."/>
            <person name="Goh K.M."/>
            <person name="Chong C.S."/>
        </authorList>
    </citation>
    <scope>NUCLEOTIDE SEQUENCE [LARGE SCALE GENOMIC DNA]</scope>
    <source>
        <strain evidence="2">D-24</strain>
    </source>
</reference>
<comment type="caution">
    <text evidence="1">The sequence shown here is derived from an EMBL/GenBank/DDBJ whole genome shotgun (WGS) entry which is preliminary data.</text>
</comment>
<name>A0A137RKV7_9FLAO</name>
<dbReference type="RefSeq" id="WP_076692413.1">
    <property type="nucleotide sequence ID" value="NZ_JRWG01000002.1"/>
</dbReference>
<sequence>MKYIFVILLLIPLFSIAQKMEHTDFIGKWSGEDNGEIGFITFAEDGFAFIEIGGQLMGGEQFTIKGEKASLSYQINTEVEPITVDFVLKNLVTNEERTLYCIAKYLEPNSIQFAINFVDLRPEDFTDRNSIVLTKVE</sequence>
<dbReference type="Proteomes" id="UP000070138">
    <property type="component" value="Unassembled WGS sequence"/>
</dbReference>
<accession>A0A137RKV7</accession>
<reference evidence="1 2" key="2">
    <citation type="journal article" date="2016" name="Int. J. Syst. Evol. Microbiol.">
        <title>Vitellibacter aquimaris sp. nov., a marine bacterium isolated from seawater.</title>
        <authorList>
            <person name="Thevarajoo S."/>
            <person name="Selvaratnam C."/>
            <person name="Goh K.M."/>
            <person name="Hong K.W."/>
            <person name="Chan X.Y."/>
            <person name="Chan K.G."/>
            <person name="Chong C.S."/>
        </authorList>
    </citation>
    <scope>NUCLEOTIDE SEQUENCE [LARGE SCALE GENOMIC DNA]</scope>
    <source>
        <strain evidence="1 2">D-24</strain>
    </source>
</reference>
<protein>
    <recommendedName>
        <fullName evidence="3">DUF4488 domain-containing protein</fullName>
    </recommendedName>
</protein>
<evidence type="ECO:0008006" key="3">
    <source>
        <dbReference type="Google" id="ProtNLM"/>
    </source>
</evidence>
<dbReference type="EMBL" id="JRWG01000002">
    <property type="protein sequence ID" value="KXO00807.1"/>
    <property type="molecule type" value="Genomic_DNA"/>
</dbReference>
<dbReference type="OrthoDB" id="1361104at2"/>
<gene>
    <name evidence="1" type="ORF">LS48_03905</name>
</gene>
<evidence type="ECO:0000313" key="1">
    <source>
        <dbReference type="EMBL" id="KXO00807.1"/>
    </source>
</evidence>